<keyword evidence="4" id="KW-0808">Transferase</keyword>
<protein>
    <recommendedName>
        <fullName evidence="2">histidine kinase</fullName>
        <ecNumber evidence="2">2.7.13.3</ecNumber>
    </recommendedName>
</protein>
<dbReference type="EMBL" id="BAABEY010000033">
    <property type="protein sequence ID" value="GAA4445404.1"/>
    <property type="molecule type" value="Genomic_DNA"/>
</dbReference>
<dbReference type="SUPFAM" id="SSF48452">
    <property type="entry name" value="TPR-like"/>
    <property type="match status" value="1"/>
</dbReference>
<proteinExistence type="predicted"/>
<keyword evidence="3" id="KW-0597">Phosphoprotein</keyword>
<dbReference type="PANTHER" id="PTHR41523:SF8">
    <property type="entry name" value="ETHYLENE RESPONSE SENSOR PROTEIN"/>
    <property type="match status" value="1"/>
</dbReference>
<evidence type="ECO:0000256" key="5">
    <source>
        <dbReference type="ARBA" id="ARBA00022741"/>
    </source>
</evidence>
<dbReference type="InterPro" id="IPR003594">
    <property type="entry name" value="HATPase_dom"/>
</dbReference>
<keyword evidence="5" id="KW-0547">Nucleotide-binding</keyword>
<dbReference type="InterPro" id="IPR036890">
    <property type="entry name" value="HATPase_C_sf"/>
</dbReference>
<accession>A0ABP8M9S1</accession>
<name>A0ABP8M9S1_9BACT</name>
<dbReference type="Gene3D" id="3.30.565.10">
    <property type="entry name" value="Histidine kinase-like ATPase, C-terminal domain"/>
    <property type="match status" value="1"/>
</dbReference>
<evidence type="ECO:0000256" key="3">
    <source>
        <dbReference type="ARBA" id="ARBA00022553"/>
    </source>
</evidence>
<evidence type="ECO:0000256" key="6">
    <source>
        <dbReference type="ARBA" id="ARBA00022777"/>
    </source>
</evidence>
<keyword evidence="7" id="KW-0067">ATP-binding</keyword>
<evidence type="ECO:0000313" key="10">
    <source>
        <dbReference type="Proteomes" id="UP001501508"/>
    </source>
</evidence>
<dbReference type="InterPro" id="IPR005467">
    <property type="entry name" value="His_kinase_dom"/>
</dbReference>
<evidence type="ECO:0000259" key="8">
    <source>
        <dbReference type="PROSITE" id="PS50109"/>
    </source>
</evidence>
<dbReference type="InterPro" id="IPR011990">
    <property type="entry name" value="TPR-like_helical_dom_sf"/>
</dbReference>
<dbReference type="InterPro" id="IPR011495">
    <property type="entry name" value="Sig_transdc_His_kin_sub2_dim/P"/>
</dbReference>
<reference evidence="10" key="1">
    <citation type="journal article" date="2019" name="Int. J. Syst. Evol. Microbiol.">
        <title>The Global Catalogue of Microorganisms (GCM) 10K type strain sequencing project: providing services to taxonomists for standard genome sequencing and annotation.</title>
        <authorList>
            <consortium name="The Broad Institute Genomics Platform"/>
            <consortium name="The Broad Institute Genome Sequencing Center for Infectious Disease"/>
            <person name="Wu L."/>
            <person name="Ma J."/>
        </authorList>
    </citation>
    <scope>NUCLEOTIDE SEQUENCE [LARGE SCALE GENOMIC DNA]</scope>
    <source>
        <strain evidence="10">JCM 31920</strain>
    </source>
</reference>
<dbReference type="SMART" id="SM00387">
    <property type="entry name" value="HATPase_c"/>
    <property type="match status" value="1"/>
</dbReference>
<dbReference type="SUPFAM" id="SSF55874">
    <property type="entry name" value="ATPase domain of HSP90 chaperone/DNA topoisomerase II/histidine kinase"/>
    <property type="match status" value="1"/>
</dbReference>
<dbReference type="PROSITE" id="PS50109">
    <property type="entry name" value="HIS_KIN"/>
    <property type="match status" value="1"/>
</dbReference>
<keyword evidence="10" id="KW-1185">Reference proteome</keyword>
<gene>
    <name evidence="9" type="ORF">GCM10023091_37060</name>
</gene>
<dbReference type="PANTHER" id="PTHR41523">
    <property type="entry name" value="TWO-COMPONENT SYSTEM SENSOR PROTEIN"/>
    <property type="match status" value="1"/>
</dbReference>
<dbReference type="Gene3D" id="1.25.40.10">
    <property type="entry name" value="Tetratricopeptide repeat domain"/>
    <property type="match status" value="2"/>
</dbReference>
<dbReference type="Pfam" id="PF07568">
    <property type="entry name" value="HisKA_2"/>
    <property type="match status" value="1"/>
</dbReference>
<dbReference type="Pfam" id="PF13581">
    <property type="entry name" value="HATPase_c_2"/>
    <property type="match status" value="1"/>
</dbReference>
<evidence type="ECO:0000256" key="1">
    <source>
        <dbReference type="ARBA" id="ARBA00000085"/>
    </source>
</evidence>
<dbReference type="Gene3D" id="3.30.450.20">
    <property type="entry name" value="PAS domain"/>
    <property type="match status" value="1"/>
</dbReference>
<sequence>MAEAYYLFGKVHVAARNYLTGKRYFMKSLGIVEQRQQFDKVSRIYTRLSRLEKEQSDPHKALEYARLALVYAHRSNQKTLMAAYQCMSRFYLDVCHDALTDNQKNPCQDSLFFYCRQTESIAYKLRDSITIADISGILGKAYGLQRNPKAFRYYQVALQIDKALNHINSEAVTCLQLGLTHLQFNQPDSAYSWLKQASELYHSLKSQEFSLERDLANAYLQYYQQKKDWHKAFDQSMIVRGYERDQMTADRNGAVSRLSVEYETQKKEAQLINQRNELQLSQQNQQAQRWLLVILSVLLLGTTGASVAFYKISQKNHRLSQQNAALVQEQNHRVKNNLQLVSSLLSLQSNRLDDECARNAVGDSQRRIEVMSLLQRKLYDGDNLVAVNVAEFMKELVTMVIKAFEQEEVEVAYQIDQAMMLPADYAMRIGLIANELVTNACKYAFSDHPNPALRIEASLTGRTFQLRVVDNGPGFIETQTPARSFGLRLIQIQVEQLFGTYRFESNGNLQFEMTFNLIPPSSLRKKLKQPWPDEIA</sequence>
<dbReference type="Proteomes" id="UP001501508">
    <property type="component" value="Unassembled WGS sequence"/>
</dbReference>
<evidence type="ECO:0000313" key="9">
    <source>
        <dbReference type="EMBL" id="GAA4445404.1"/>
    </source>
</evidence>
<keyword evidence="6" id="KW-0418">Kinase</keyword>
<comment type="caution">
    <text evidence="9">The sequence shown here is derived from an EMBL/GenBank/DDBJ whole genome shotgun (WGS) entry which is preliminary data.</text>
</comment>
<evidence type="ECO:0000256" key="4">
    <source>
        <dbReference type="ARBA" id="ARBA00022679"/>
    </source>
</evidence>
<organism evidence="9 10">
    <name type="scientific">Ravibacter arvi</name>
    <dbReference type="NCBI Taxonomy" id="2051041"/>
    <lineage>
        <taxon>Bacteria</taxon>
        <taxon>Pseudomonadati</taxon>
        <taxon>Bacteroidota</taxon>
        <taxon>Cytophagia</taxon>
        <taxon>Cytophagales</taxon>
        <taxon>Spirosomataceae</taxon>
        <taxon>Ravibacter</taxon>
    </lineage>
</organism>
<dbReference type="EC" id="2.7.13.3" evidence="2"/>
<feature type="domain" description="Histidine kinase" evidence="8">
    <location>
        <begin position="329"/>
        <end position="519"/>
    </location>
</feature>
<evidence type="ECO:0000256" key="7">
    <source>
        <dbReference type="ARBA" id="ARBA00022840"/>
    </source>
</evidence>
<comment type="catalytic activity">
    <reaction evidence="1">
        <text>ATP + protein L-histidine = ADP + protein N-phospho-L-histidine.</text>
        <dbReference type="EC" id="2.7.13.3"/>
    </reaction>
</comment>
<evidence type="ECO:0000256" key="2">
    <source>
        <dbReference type="ARBA" id="ARBA00012438"/>
    </source>
</evidence>